<dbReference type="PANTHER" id="PTHR31581">
    <property type="entry name" value="KICSTOR COMPLEX PROTEIN C12ORF66"/>
    <property type="match status" value="1"/>
</dbReference>
<evidence type="ECO:0000313" key="1">
    <source>
        <dbReference type="EMBL" id="NDV32507.1"/>
    </source>
</evidence>
<dbReference type="GO" id="GO:0042149">
    <property type="term" value="P:cellular response to glucose starvation"/>
    <property type="evidence" value="ECO:0007669"/>
    <property type="project" value="TreeGrafter"/>
</dbReference>
<accession>A0A6B2L6K1</accession>
<proteinExistence type="predicted"/>
<name>A0A6B2L6K1_9EUKA</name>
<sequence>MAFQNSLEQLQFAKASKILRCSLKEELRGSISFLFAPLLMLTACESVYYSLSFMEFSQERENYLQILYSQVVSDLNQVTAVLDTVITNEPNQESPEVIQAKFLSHLLKHLRQIIVTRKKMIGVYLDLMNRKDTIDYGQLVENLTGIKNQVEKEVDHYLMAQLRDNIICEIDLLSKLFLTQKNISLFKFKDSLFLIYQCKCEIEALDHKLQSVDESLADPLEYSVFRFFKTFLASLTAKACFYFRSGLFNQEDNFLTIRPELDYHKQVMAFVEKTKCFNVSVVVHMSQKAAIGTLSWPRVYSFPEDSQPDQHWPNVISLIQENKKYLSNFGNSPYYIFDPKVNSSYFIAKVDKTVFLLAIFNGMIPEQEADVASFFNSIAFGLRNWNLLELNKQ</sequence>
<dbReference type="GO" id="GO:0061462">
    <property type="term" value="P:protein localization to lysosome"/>
    <property type="evidence" value="ECO:0007669"/>
    <property type="project" value="TreeGrafter"/>
</dbReference>
<dbReference type="SUPFAM" id="SSF158548">
    <property type="entry name" value="FLJ32549 domain-like"/>
    <property type="match status" value="1"/>
</dbReference>
<dbReference type="Pfam" id="PF09404">
    <property type="entry name" value="C12orf66_like"/>
    <property type="match status" value="1"/>
</dbReference>
<organism evidence="1">
    <name type="scientific">Arcella intermedia</name>
    <dbReference type="NCBI Taxonomy" id="1963864"/>
    <lineage>
        <taxon>Eukaryota</taxon>
        <taxon>Amoebozoa</taxon>
        <taxon>Tubulinea</taxon>
        <taxon>Elardia</taxon>
        <taxon>Arcellinida</taxon>
        <taxon>Sphaerothecina</taxon>
        <taxon>Arcellidae</taxon>
        <taxon>Arcella</taxon>
    </lineage>
</organism>
<dbReference type="InterPro" id="IPR038060">
    <property type="entry name" value="C12orf66-like_central_sf"/>
</dbReference>
<dbReference type="PANTHER" id="PTHR31581:SF1">
    <property type="entry name" value="KICSTOR SUBUNIT 2"/>
    <property type="match status" value="1"/>
</dbReference>
<dbReference type="AlphaFoldDB" id="A0A6B2L6K1"/>
<dbReference type="InterPro" id="IPR018544">
    <property type="entry name" value="KICS_2"/>
</dbReference>
<dbReference type="Gene3D" id="1.10.3450.30">
    <property type="match status" value="1"/>
</dbReference>
<reference evidence="1" key="1">
    <citation type="journal article" date="2020" name="J. Eukaryot. Microbiol.">
        <title>De novo Sequencing, Assembly and Annotation of the Transcriptome for the Free-Living Testate Amoeba Arcella intermedia.</title>
        <authorList>
            <person name="Ribeiro G.M."/>
            <person name="Porfirio-Sousa A.L."/>
            <person name="Maurer-Alcala X.X."/>
            <person name="Katz L.A."/>
            <person name="Lahr D.J.G."/>
        </authorList>
    </citation>
    <scope>NUCLEOTIDE SEQUENCE</scope>
</reference>
<dbReference type="GO" id="GO:0034198">
    <property type="term" value="P:cellular response to amino acid starvation"/>
    <property type="evidence" value="ECO:0007669"/>
    <property type="project" value="TreeGrafter"/>
</dbReference>
<dbReference type="GO" id="GO:1904262">
    <property type="term" value="P:negative regulation of TORC1 signaling"/>
    <property type="evidence" value="ECO:0007669"/>
    <property type="project" value="TreeGrafter"/>
</dbReference>
<dbReference type="SUPFAM" id="SSF160651">
    <property type="entry name" value="FLJ32549 C-terminal domain-like"/>
    <property type="match status" value="1"/>
</dbReference>
<dbReference type="EMBL" id="GIBP01003538">
    <property type="protein sequence ID" value="NDV32507.1"/>
    <property type="molecule type" value="Transcribed_RNA"/>
</dbReference>
<protein>
    <submittedName>
        <fullName evidence="1">Uncharacterized protein</fullName>
    </submittedName>
</protein>